<evidence type="ECO:0000256" key="4">
    <source>
        <dbReference type="PROSITE-ProRule" id="PRU00176"/>
    </source>
</evidence>
<evidence type="ECO:0000256" key="5">
    <source>
        <dbReference type="SAM" id="MobiDB-lite"/>
    </source>
</evidence>
<dbReference type="GO" id="GO:0005730">
    <property type="term" value="C:nucleolus"/>
    <property type="evidence" value="ECO:0007669"/>
    <property type="project" value="UniProtKB-SubCell"/>
</dbReference>
<keyword evidence="2 4" id="KW-0694">RNA-binding</keyword>
<feature type="region of interest" description="Disordered" evidence="5">
    <location>
        <begin position="252"/>
        <end position="290"/>
    </location>
</feature>
<dbReference type="PANTHER" id="PTHR46754">
    <property type="entry name" value="MKI67 FHA DOMAIN-INTERACTING NUCLEOLAR PHOSPHOPROTEIN"/>
    <property type="match status" value="1"/>
</dbReference>
<protein>
    <submittedName>
        <fullName evidence="7">Ribosomal biogenesis protein Gar2</fullName>
    </submittedName>
</protein>
<evidence type="ECO:0000313" key="7">
    <source>
        <dbReference type="EMBL" id="CCG85178.1"/>
    </source>
</evidence>
<dbReference type="STRING" id="1097556.R4XH52"/>
<dbReference type="SMART" id="SM00360">
    <property type="entry name" value="RRM"/>
    <property type="match status" value="1"/>
</dbReference>
<comment type="caution">
    <text evidence="7">The sequence shown here is derived from an EMBL/GenBank/DDBJ whole genome shotgun (WGS) entry which is preliminary data.</text>
</comment>
<dbReference type="Pfam" id="PF00076">
    <property type="entry name" value="RRM_1"/>
    <property type="match status" value="1"/>
</dbReference>
<feature type="compositionally biased region" description="Acidic residues" evidence="5">
    <location>
        <begin position="58"/>
        <end position="69"/>
    </location>
</feature>
<comment type="subcellular location">
    <subcellularLocation>
        <location evidence="1">Nucleus</location>
        <location evidence="1">Nucleolus</location>
    </subcellularLocation>
</comment>
<name>R4XH52_TAPDE</name>
<evidence type="ECO:0000256" key="1">
    <source>
        <dbReference type="ARBA" id="ARBA00004604"/>
    </source>
</evidence>
<dbReference type="GO" id="GO:0003723">
    <property type="term" value="F:RNA binding"/>
    <property type="evidence" value="ECO:0007669"/>
    <property type="project" value="UniProtKB-UniRule"/>
</dbReference>
<sequence length="290" mass="32407">MPAKRKQAEVAKSAEPTETTQDEFTAFESGSDEEESSVGDETEMSAEKRAELLKGFDSDSESDDEAQGDEDNRIIELSNLTPTISSALTKKKKVDETGILYIGRIPHGFYEEEMTSYFSQFGTILNLRMSRSKKTGRSKHYAFIEFGDRGVAEIVAQTMHNYLLASHLLQVILLTPEEFKKKGGRDLFKGSGKKFKAVPWAQIAKDRVESPKTQEQWQELEKREKKRRSVQQQKLKAAGIDYEYESPAAKKLKASEAPKAIKSKKDAPATRKVSGASARKASGSRKVSVK</sequence>
<organism evidence="7 8">
    <name type="scientific">Taphrina deformans (strain PYCC 5710 / ATCC 11124 / CBS 356.35 / IMI 108563 / JCM 9778 / NBRC 8474)</name>
    <name type="common">Peach leaf curl fungus</name>
    <name type="synonym">Lalaria deformans</name>
    <dbReference type="NCBI Taxonomy" id="1097556"/>
    <lineage>
        <taxon>Eukaryota</taxon>
        <taxon>Fungi</taxon>
        <taxon>Dikarya</taxon>
        <taxon>Ascomycota</taxon>
        <taxon>Taphrinomycotina</taxon>
        <taxon>Taphrinomycetes</taxon>
        <taxon>Taphrinales</taxon>
        <taxon>Taphrinaceae</taxon>
        <taxon>Taphrina</taxon>
    </lineage>
</organism>
<dbReference type="OrthoDB" id="21467at2759"/>
<dbReference type="InterPro" id="IPR035979">
    <property type="entry name" value="RBD_domain_sf"/>
</dbReference>
<evidence type="ECO:0000259" key="6">
    <source>
        <dbReference type="PROSITE" id="PS50102"/>
    </source>
</evidence>
<feature type="compositionally biased region" description="Low complexity" evidence="5">
    <location>
        <begin position="271"/>
        <end position="290"/>
    </location>
</feature>
<dbReference type="InterPro" id="IPR000504">
    <property type="entry name" value="RRM_dom"/>
</dbReference>
<dbReference type="InterPro" id="IPR012677">
    <property type="entry name" value="Nucleotide-bd_a/b_plait_sf"/>
</dbReference>
<proteinExistence type="predicted"/>
<feature type="compositionally biased region" description="Basic and acidic residues" evidence="5">
    <location>
        <begin position="45"/>
        <end position="57"/>
    </location>
</feature>
<evidence type="ECO:0000313" key="8">
    <source>
        <dbReference type="Proteomes" id="UP000013776"/>
    </source>
</evidence>
<dbReference type="VEuPathDB" id="FungiDB:TAPDE_000343"/>
<keyword evidence="8" id="KW-1185">Reference proteome</keyword>
<dbReference type="PROSITE" id="PS50102">
    <property type="entry name" value="RRM"/>
    <property type="match status" value="1"/>
</dbReference>
<feature type="region of interest" description="Disordered" evidence="5">
    <location>
        <begin position="1"/>
        <end position="73"/>
    </location>
</feature>
<dbReference type="EMBL" id="CAHR02000009">
    <property type="protein sequence ID" value="CCG85178.1"/>
    <property type="molecule type" value="Genomic_DNA"/>
</dbReference>
<dbReference type="eggNOG" id="KOG4208">
    <property type="taxonomic scope" value="Eukaryota"/>
</dbReference>
<dbReference type="Proteomes" id="UP000013776">
    <property type="component" value="Unassembled WGS sequence"/>
</dbReference>
<evidence type="ECO:0000256" key="3">
    <source>
        <dbReference type="ARBA" id="ARBA00023242"/>
    </source>
</evidence>
<dbReference type="AlphaFoldDB" id="R4XH52"/>
<evidence type="ECO:0000256" key="2">
    <source>
        <dbReference type="ARBA" id="ARBA00022884"/>
    </source>
</evidence>
<reference evidence="7 8" key="1">
    <citation type="journal article" date="2013" name="MBio">
        <title>Genome sequencing of the plant pathogen Taphrina deformans, the causal agent of peach leaf curl.</title>
        <authorList>
            <person name="Cisse O.H."/>
            <person name="Almeida J.M.G.C.F."/>
            <person name="Fonseca A."/>
            <person name="Kumar A.A."/>
            <person name="Salojaervi J."/>
            <person name="Overmyer K."/>
            <person name="Hauser P.M."/>
            <person name="Pagni M."/>
        </authorList>
    </citation>
    <scope>NUCLEOTIDE SEQUENCE [LARGE SCALE GENOMIC DNA]</scope>
    <source>
        <strain evidence="8">PYCC 5710 / ATCC 11124 / CBS 356.35 / IMI 108563 / JCM 9778 / NBRC 8474</strain>
    </source>
</reference>
<accession>R4XH52</accession>
<keyword evidence="3" id="KW-0539">Nucleus</keyword>
<feature type="domain" description="RRM" evidence="6">
    <location>
        <begin position="98"/>
        <end position="176"/>
    </location>
</feature>
<dbReference type="CDD" id="cd12307">
    <property type="entry name" value="RRM_NIFK_like"/>
    <property type="match status" value="1"/>
</dbReference>
<gene>
    <name evidence="7" type="ORF">TAPDE_000343</name>
</gene>
<dbReference type="Gene3D" id="3.30.70.330">
    <property type="match status" value="1"/>
</dbReference>
<dbReference type="SUPFAM" id="SSF54928">
    <property type="entry name" value="RNA-binding domain, RBD"/>
    <property type="match status" value="1"/>
</dbReference>
<feature type="compositionally biased region" description="Acidic residues" evidence="5">
    <location>
        <begin position="30"/>
        <end position="44"/>
    </location>
</feature>